<dbReference type="PROSITE" id="PS51257">
    <property type="entry name" value="PROKAR_LIPOPROTEIN"/>
    <property type="match status" value="1"/>
</dbReference>
<keyword evidence="2" id="KW-1185">Reference proteome</keyword>
<name>A0ABU8I2X9_9SPHI</name>
<evidence type="ECO:0008006" key="3">
    <source>
        <dbReference type="Google" id="ProtNLM"/>
    </source>
</evidence>
<protein>
    <recommendedName>
        <fullName evidence="3">DUF4595 domain-containing protein</fullName>
    </recommendedName>
</protein>
<gene>
    <name evidence="1" type="ORF">VJ786_04080</name>
</gene>
<organism evidence="1 2">
    <name type="scientific">Sphingobacterium tenebrionis</name>
    <dbReference type="NCBI Taxonomy" id="3111775"/>
    <lineage>
        <taxon>Bacteria</taxon>
        <taxon>Pseudomonadati</taxon>
        <taxon>Bacteroidota</taxon>
        <taxon>Sphingobacteriia</taxon>
        <taxon>Sphingobacteriales</taxon>
        <taxon>Sphingobacteriaceae</taxon>
        <taxon>Sphingobacterium</taxon>
    </lineage>
</organism>
<sequence length="267" mass="30476">MKTIMKSNIWIFFIAVTMMSCSKGEDCDPNDEQSPCYSGIVQGNQLLLVEEKVNGVTDISFLYNEENQITTYRIHPKDGVGESTAVFTYNDKGNMISATHSHAGKHVYREDYAYGTDDKPVSGTWTYPHGVVNLHFEYTNNMVLEKISALNGQEYALNKYTFDSKGENLLRTELNTDGTLLSIMEFSDFDDKNYRMTGFPWKWKTYSINNAKSQKLTGAGVAGTSIFLDHIWKYTYNDSGYPTKAEIYDRATNKLVETREYIYKKAN</sequence>
<comment type="caution">
    <text evidence="1">The sequence shown here is derived from an EMBL/GenBank/DDBJ whole genome shotgun (WGS) entry which is preliminary data.</text>
</comment>
<reference evidence="1 2" key="1">
    <citation type="submission" date="2024-01" db="EMBL/GenBank/DDBJ databases">
        <title>Sphingobacterium tenebrionis sp. nov., a novel endophyte isolated from tenebrio molitor intestines.</title>
        <authorList>
            <person name="Zhang C."/>
        </authorList>
    </citation>
    <scope>NUCLEOTIDE SEQUENCE [LARGE SCALE GENOMIC DNA]</scope>
    <source>
        <strain evidence="1 2">PU5-4</strain>
    </source>
</reference>
<accession>A0ABU8I2X9</accession>
<evidence type="ECO:0000313" key="1">
    <source>
        <dbReference type="EMBL" id="MEI5984076.1"/>
    </source>
</evidence>
<evidence type="ECO:0000313" key="2">
    <source>
        <dbReference type="Proteomes" id="UP001363035"/>
    </source>
</evidence>
<dbReference type="RefSeq" id="WP_336557335.1">
    <property type="nucleotide sequence ID" value="NZ_JAYLLN010000005.1"/>
</dbReference>
<dbReference type="EMBL" id="JAYLLN010000005">
    <property type="protein sequence ID" value="MEI5984076.1"/>
    <property type="molecule type" value="Genomic_DNA"/>
</dbReference>
<proteinExistence type="predicted"/>
<dbReference type="Proteomes" id="UP001363035">
    <property type="component" value="Unassembled WGS sequence"/>
</dbReference>